<comment type="similarity">
    <text evidence="2 8">Belongs to the Mediator complex subunit 31 family.</text>
</comment>
<evidence type="ECO:0000313" key="10">
    <source>
        <dbReference type="EMBL" id="KAK0554130.1"/>
    </source>
</evidence>
<dbReference type="Gene3D" id="1.10.10.1340">
    <property type="entry name" value="Mediator of RNA polymerase II, submodule Med31 (Soh1)"/>
    <property type="match status" value="1"/>
</dbReference>
<evidence type="ECO:0000256" key="1">
    <source>
        <dbReference type="ARBA" id="ARBA00004123"/>
    </source>
</evidence>
<reference evidence="10" key="1">
    <citation type="journal article" date="2023" name="PhytoFront">
        <title>Draft Genome Resources of Seven Strains of Tilletia horrida, Causal Agent of Kernel Smut of Rice.</title>
        <authorList>
            <person name="Khanal S."/>
            <person name="Antony Babu S."/>
            <person name="Zhou X.G."/>
        </authorList>
    </citation>
    <scope>NUCLEOTIDE SEQUENCE</scope>
    <source>
        <strain evidence="10">TX6</strain>
    </source>
</reference>
<evidence type="ECO:0000256" key="3">
    <source>
        <dbReference type="ARBA" id="ARBA00019660"/>
    </source>
</evidence>
<comment type="subcellular location">
    <subcellularLocation>
        <location evidence="1 8">Nucleus</location>
    </subcellularLocation>
</comment>
<name>A0AAN6GXD9_9BASI</name>
<dbReference type="GO" id="GO:0003712">
    <property type="term" value="F:transcription coregulator activity"/>
    <property type="evidence" value="ECO:0007669"/>
    <property type="project" value="InterPro"/>
</dbReference>
<comment type="caution">
    <text evidence="10">The sequence shown here is derived from an EMBL/GenBank/DDBJ whole genome shotgun (WGS) entry which is preliminary data.</text>
</comment>
<dbReference type="AlphaFoldDB" id="A0AAN6GXD9"/>
<evidence type="ECO:0000256" key="4">
    <source>
        <dbReference type="ARBA" id="ARBA00023015"/>
    </source>
</evidence>
<keyword evidence="5 8" id="KW-0010">Activator</keyword>
<dbReference type="EMBL" id="JAPDMZ010000041">
    <property type="protein sequence ID" value="KAK0554130.1"/>
    <property type="molecule type" value="Genomic_DNA"/>
</dbReference>
<evidence type="ECO:0000256" key="2">
    <source>
        <dbReference type="ARBA" id="ARBA00006378"/>
    </source>
</evidence>
<dbReference type="Pfam" id="PF05669">
    <property type="entry name" value="Med31"/>
    <property type="match status" value="1"/>
</dbReference>
<dbReference type="InterPro" id="IPR008831">
    <property type="entry name" value="Mediator_Med31"/>
</dbReference>
<evidence type="ECO:0000256" key="7">
    <source>
        <dbReference type="ARBA" id="ARBA00023242"/>
    </source>
</evidence>
<evidence type="ECO:0000256" key="5">
    <source>
        <dbReference type="ARBA" id="ARBA00023159"/>
    </source>
</evidence>
<evidence type="ECO:0000256" key="6">
    <source>
        <dbReference type="ARBA" id="ARBA00023163"/>
    </source>
</evidence>
<feature type="region of interest" description="Disordered" evidence="9">
    <location>
        <begin position="1"/>
        <end position="22"/>
    </location>
</feature>
<sequence length="164" mass="18501">MASNQSTDLALSPEESDTPAEREINQTRFSTELEFVSALSSPAYLADLAHRGVLADYRFVRYLHYLSQHWPTPEYARFVRYPAGLTMLNHLLDPEFRGAVGQEGWEEMARNKMIGHWATWSVSNFLSFTANPTRMSSHLTSSDTTAQANGIGFIDLSRVQQGQK</sequence>
<evidence type="ECO:0000256" key="8">
    <source>
        <dbReference type="RuleBase" id="RU364129"/>
    </source>
</evidence>
<dbReference type="Proteomes" id="UP001176517">
    <property type="component" value="Unassembled WGS sequence"/>
</dbReference>
<gene>
    <name evidence="10" type="primary">MED31</name>
    <name evidence="10" type="ORF">OC846_002219</name>
</gene>
<accession>A0AAN6GXD9</accession>
<keyword evidence="11" id="KW-1185">Reference proteome</keyword>
<dbReference type="GO" id="GO:0006355">
    <property type="term" value="P:regulation of DNA-templated transcription"/>
    <property type="evidence" value="ECO:0007669"/>
    <property type="project" value="InterPro"/>
</dbReference>
<dbReference type="PANTHER" id="PTHR13186">
    <property type="entry name" value="MEDIATOR OF RNA POLYMERASE II TRANSCRIPTION SUBUNIT 31"/>
    <property type="match status" value="1"/>
</dbReference>
<comment type="function">
    <text evidence="8">Component of the Mediator complex, a coactivator involved in the regulated transcription of nearly all RNA polymerase II-dependent genes. Mediator functions as a bridge to convey information from gene-specific regulatory proteins to the basal RNA polymerase II transcription machinery. Mediator is recruited to promoters by direct interactions with regulatory proteins and serves as a scaffold for the assembly of a functional preinitiation complex with RNA polymerase II and the general transcription factors.</text>
</comment>
<keyword evidence="6 8" id="KW-0804">Transcription</keyword>
<evidence type="ECO:0000313" key="11">
    <source>
        <dbReference type="Proteomes" id="UP001176517"/>
    </source>
</evidence>
<dbReference type="InterPro" id="IPR038089">
    <property type="entry name" value="Med31_sf"/>
</dbReference>
<keyword evidence="4 8" id="KW-0805">Transcription regulation</keyword>
<dbReference type="GO" id="GO:0016592">
    <property type="term" value="C:mediator complex"/>
    <property type="evidence" value="ECO:0007669"/>
    <property type="project" value="InterPro"/>
</dbReference>
<keyword evidence="7 8" id="KW-0539">Nucleus</keyword>
<protein>
    <recommendedName>
        <fullName evidence="3 8">Mediator of RNA polymerase II transcription subunit 31</fullName>
    </recommendedName>
</protein>
<evidence type="ECO:0000256" key="9">
    <source>
        <dbReference type="SAM" id="MobiDB-lite"/>
    </source>
</evidence>
<organism evidence="10 11">
    <name type="scientific">Tilletia horrida</name>
    <dbReference type="NCBI Taxonomy" id="155126"/>
    <lineage>
        <taxon>Eukaryota</taxon>
        <taxon>Fungi</taxon>
        <taxon>Dikarya</taxon>
        <taxon>Basidiomycota</taxon>
        <taxon>Ustilaginomycotina</taxon>
        <taxon>Exobasidiomycetes</taxon>
        <taxon>Tilletiales</taxon>
        <taxon>Tilletiaceae</taxon>
        <taxon>Tilletia</taxon>
    </lineage>
</organism>
<comment type="subunit">
    <text evidence="8">Component of the Mediator complex.</text>
</comment>
<proteinExistence type="inferred from homology"/>